<dbReference type="SMART" id="SM00400">
    <property type="entry name" value="ZnF_CHCC"/>
    <property type="match status" value="1"/>
</dbReference>
<dbReference type="SUPFAM" id="SSF56731">
    <property type="entry name" value="DNA primase core"/>
    <property type="match status" value="1"/>
</dbReference>
<dbReference type="InterPro" id="IPR036977">
    <property type="entry name" value="DNA_primase_Znf_CHC2"/>
</dbReference>
<evidence type="ECO:0000256" key="10">
    <source>
        <dbReference type="ARBA" id="ARBA00023125"/>
    </source>
</evidence>
<evidence type="ECO:0000256" key="12">
    <source>
        <dbReference type="HAMAP-Rule" id="MF_00974"/>
    </source>
</evidence>
<evidence type="ECO:0000256" key="9">
    <source>
        <dbReference type="ARBA" id="ARBA00022842"/>
    </source>
</evidence>
<keyword evidence="3 12" id="KW-0808">Transferase</keyword>
<dbReference type="InterPro" id="IPR006171">
    <property type="entry name" value="TOPRIM_dom"/>
</dbReference>
<reference evidence="16 17" key="1">
    <citation type="journal article" date="2016" name="Int. J. Syst. Evol. Microbiol.">
        <title>Labrenzia salina sp. nov., isolated from the rhizosphere of the halophyte Arthrocnemum macrostachyum.</title>
        <authorList>
            <person name="Camacho M."/>
            <person name="Redondo-Gomez S."/>
            <person name="Rodriguez-Llorente I."/>
            <person name="Rohde M."/>
            <person name="Sproer C."/>
            <person name="Schumann P."/>
            <person name="Klenk H.P."/>
            <person name="Montero-Calasanz M.D.C."/>
        </authorList>
    </citation>
    <scope>NUCLEOTIDE SEQUENCE [LARGE SCALE GENOMIC DNA]</scope>
    <source>
        <strain evidence="16 17">DSM 29163</strain>
    </source>
</reference>
<evidence type="ECO:0000256" key="3">
    <source>
        <dbReference type="ARBA" id="ARBA00022679"/>
    </source>
</evidence>
<dbReference type="CDD" id="cd03364">
    <property type="entry name" value="TOPRIM_DnaG_primases"/>
    <property type="match status" value="1"/>
</dbReference>
<dbReference type="InterPro" id="IPR050219">
    <property type="entry name" value="DnaG_primase"/>
</dbReference>
<dbReference type="InterPro" id="IPR002694">
    <property type="entry name" value="Znf_CHC2"/>
</dbReference>
<keyword evidence="17" id="KW-1185">Reference proteome</keyword>
<dbReference type="InterPro" id="IPR006295">
    <property type="entry name" value="DNA_primase_DnaG"/>
</dbReference>
<dbReference type="Pfam" id="PF13662">
    <property type="entry name" value="Toprim_4"/>
    <property type="match status" value="1"/>
</dbReference>
<accession>A0ABT3QXR7</accession>
<dbReference type="Pfam" id="PF01807">
    <property type="entry name" value="Zn_ribbon_DnaG"/>
    <property type="match status" value="1"/>
</dbReference>
<evidence type="ECO:0000256" key="5">
    <source>
        <dbReference type="ARBA" id="ARBA00022705"/>
    </source>
</evidence>
<comment type="catalytic activity">
    <reaction evidence="12">
        <text>ssDNA + n NTP = ssDNA/pppN(pN)n-1 hybrid + (n-1) diphosphate.</text>
        <dbReference type="EC" id="2.7.7.101"/>
    </reaction>
</comment>
<dbReference type="NCBIfam" id="TIGR01391">
    <property type="entry name" value="dnaG"/>
    <property type="match status" value="1"/>
</dbReference>
<gene>
    <name evidence="12 16" type="primary">dnaG</name>
    <name evidence="16" type="ORF">ON753_04720</name>
</gene>
<evidence type="ECO:0000256" key="13">
    <source>
        <dbReference type="PIRNR" id="PIRNR002811"/>
    </source>
</evidence>
<dbReference type="InterPro" id="IPR013264">
    <property type="entry name" value="DNAG_N"/>
</dbReference>
<dbReference type="Pfam" id="PF08275">
    <property type="entry name" value="DNAG_N"/>
    <property type="match status" value="1"/>
</dbReference>
<evidence type="ECO:0000313" key="17">
    <source>
        <dbReference type="Proteomes" id="UP001300261"/>
    </source>
</evidence>
<comment type="domain">
    <text evidence="12">Contains an N-terminal zinc-binding domain, a central core domain that contains the primase activity, and a C-terminal DnaB-binding domain.</text>
</comment>
<proteinExistence type="inferred from homology"/>
<keyword evidence="8 12" id="KW-0862">Zinc</keyword>
<evidence type="ECO:0000256" key="8">
    <source>
        <dbReference type="ARBA" id="ARBA00022833"/>
    </source>
</evidence>
<name>A0ABT3QXR7_9HYPH</name>
<dbReference type="InterPro" id="IPR030846">
    <property type="entry name" value="DnaG_bac"/>
</dbReference>
<keyword evidence="1 12" id="KW-0240">DNA-directed RNA polymerase</keyword>
<dbReference type="HAMAP" id="MF_00974">
    <property type="entry name" value="DNA_primase_DnaG"/>
    <property type="match status" value="1"/>
</dbReference>
<evidence type="ECO:0000256" key="11">
    <source>
        <dbReference type="ARBA" id="ARBA00023163"/>
    </source>
</evidence>
<feature type="zinc finger region" description="CHC2-type" evidence="12">
    <location>
        <begin position="43"/>
        <end position="67"/>
    </location>
</feature>
<comment type="function">
    <text evidence="12 13">RNA polymerase that catalyzes the synthesis of short RNA molecules used as primers for DNA polymerase during DNA replication.</text>
</comment>
<dbReference type="Proteomes" id="UP001300261">
    <property type="component" value="Unassembled WGS sequence"/>
</dbReference>
<dbReference type="InterPro" id="IPR037068">
    <property type="entry name" value="DNA_primase_core_N_sf"/>
</dbReference>
<keyword evidence="4 12" id="KW-0548">Nucleotidyltransferase</keyword>
<keyword evidence="2 12" id="KW-0639">Primosome</keyword>
<organism evidence="16 17">
    <name type="scientific">Roseibium salinum</name>
    <dbReference type="NCBI Taxonomy" id="1604349"/>
    <lineage>
        <taxon>Bacteria</taxon>
        <taxon>Pseudomonadati</taxon>
        <taxon>Pseudomonadota</taxon>
        <taxon>Alphaproteobacteria</taxon>
        <taxon>Hyphomicrobiales</taxon>
        <taxon>Stappiaceae</taxon>
        <taxon>Roseibium</taxon>
    </lineage>
</organism>
<dbReference type="PIRSF" id="PIRSF002811">
    <property type="entry name" value="DnaG"/>
    <property type="match status" value="1"/>
</dbReference>
<comment type="cofactor">
    <cofactor evidence="12 13">
        <name>Zn(2+)</name>
        <dbReference type="ChEBI" id="CHEBI:29105"/>
    </cofactor>
    <text evidence="12 13">Binds 1 zinc ion per monomer.</text>
</comment>
<keyword evidence="9" id="KW-0460">Magnesium</keyword>
<evidence type="ECO:0000256" key="6">
    <source>
        <dbReference type="ARBA" id="ARBA00022723"/>
    </source>
</evidence>
<dbReference type="Gene3D" id="3.90.580.10">
    <property type="entry name" value="Zinc finger, CHC2-type domain"/>
    <property type="match status" value="1"/>
</dbReference>
<keyword evidence="5 12" id="KW-0235">DNA replication</keyword>
<dbReference type="RefSeq" id="WP_265961421.1">
    <property type="nucleotide sequence ID" value="NZ_JAPEVI010000003.1"/>
</dbReference>
<dbReference type="Gene3D" id="3.40.1360.10">
    <property type="match status" value="1"/>
</dbReference>
<keyword evidence="11 12" id="KW-0804">Transcription</keyword>
<dbReference type="EMBL" id="JAPEVI010000003">
    <property type="protein sequence ID" value="MCX2721712.1"/>
    <property type="molecule type" value="Genomic_DNA"/>
</dbReference>
<dbReference type="PANTHER" id="PTHR30313">
    <property type="entry name" value="DNA PRIMASE"/>
    <property type="match status" value="1"/>
</dbReference>
<dbReference type="InterPro" id="IPR034151">
    <property type="entry name" value="TOPRIM_DnaG_bac"/>
</dbReference>
<feature type="domain" description="Toprim" evidence="15">
    <location>
        <begin position="262"/>
        <end position="344"/>
    </location>
</feature>
<protein>
    <recommendedName>
        <fullName evidence="12 13">DNA primase</fullName>
        <ecNumber evidence="12">2.7.7.101</ecNumber>
    </recommendedName>
</protein>
<evidence type="ECO:0000256" key="1">
    <source>
        <dbReference type="ARBA" id="ARBA00022478"/>
    </source>
</evidence>
<sequence length="643" mass="72803">MRFEPRLLDEIRARLSLSDIVGRRVNWDRRKTQPGKGDFWACCPFHQEKSPSFHVDDRRNRYKCFGCGASGDHFTFVCETEGLSFPEAVERLAEQAGVALPAPDPQAARREKRRAGLAEICEMAARFFQAEFAGPRGAEARAYAAKRGLDPETLGEFRFGFAPDSRDALKSYLAARDVTEAGMIEAGLLIKPDDGRPSYDRFRGRLMIPIQDDKGRVVAFGGRTLLPDGQPKYLNSPETPLFHKGAMVFNAHRAREPAFKTGEAVIVEGYLDAIALWQAGIRHVVASLGTAFTEEQVVRLWKFAPEPVICFDGDAAGVSAAHRSIDRIFPVLKSGYSFQFCFLPDGMDPDDLVRQRGLEGFHAEVGRAQSLFAVVWDREISVSRLDTPERKAALEKRFDDLIGTIRDERVRRRYQLDLRFKLSNLFFEQARSSRRDGRKGSENLSFPGTARERVAASDDFGMERLLLGLSVRYPHLLDRNFERFSRLPFGNELHLRLRDVLCRIVDDLEATPVADLTSSLDEPLRDIMHEMLLETIGLQEQKKAEFFVLNHRFPLLKSNPPEDFVEAAFLHFLDLLELNALEAELSTELASADEQLDEHSWRRIQALTQDLSRRREECARDEAELAERAKKIRTAPPAAAAVH</sequence>
<dbReference type="PANTHER" id="PTHR30313:SF2">
    <property type="entry name" value="DNA PRIMASE"/>
    <property type="match status" value="1"/>
</dbReference>
<evidence type="ECO:0000259" key="15">
    <source>
        <dbReference type="PROSITE" id="PS50880"/>
    </source>
</evidence>
<evidence type="ECO:0000256" key="7">
    <source>
        <dbReference type="ARBA" id="ARBA00022771"/>
    </source>
</evidence>
<comment type="caution">
    <text evidence="16">The sequence shown here is derived from an EMBL/GenBank/DDBJ whole genome shotgun (WGS) entry which is preliminary data.</text>
</comment>
<feature type="coiled-coil region" evidence="14">
    <location>
        <begin position="575"/>
        <end position="624"/>
    </location>
</feature>
<keyword evidence="7 12" id="KW-0863">Zinc-finger</keyword>
<comment type="subunit">
    <text evidence="12">Monomer. Interacts with DnaB.</text>
</comment>
<keyword evidence="14" id="KW-0175">Coiled coil</keyword>
<comment type="similarity">
    <text evidence="12 13">Belongs to the DnaG primase family.</text>
</comment>
<keyword evidence="10 12" id="KW-0238">DNA-binding</keyword>
<dbReference type="PROSITE" id="PS50880">
    <property type="entry name" value="TOPRIM"/>
    <property type="match status" value="1"/>
</dbReference>
<evidence type="ECO:0000256" key="2">
    <source>
        <dbReference type="ARBA" id="ARBA00022515"/>
    </source>
</evidence>
<dbReference type="SMART" id="SM00493">
    <property type="entry name" value="TOPRIM"/>
    <property type="match status" value="1"/>
</dbReference>
<dbReference type="Gene3D" id="3.90.980.10">
    <property type="entry name" value="DNA primase, catalytic core, N-terminal domain"/>
    <property type="match status" value="1"/>
</dbReference>
<evidence type="ECO:0000256" key="4">
    <source>
        <dbReference type="ARBA" id="ARBA00022695"/>
    </source>
</evidence>
<dbReference type="SUPFAM" id="SSF57783">
    <property type="entry name" value="Zinc beta-ribbon"/>
    <property type="match status" value="1"/>
</dbReference>
<evidence type="ECO:0000313" key="16">
    <source>
        <dbReference type="EMBL" id="MCX2721712.1"/>
    </source>
</evidence>
<dbReference type="EC" id="2.7.7.101" evidence="12"/>
<evidence type="ECO:0000256" key="14">
    <source>
        <dbReference type="SAM" id="Coils"/>
    </source>
</evidence>
<keyword evidence="6 12" id="KW-0479">Metal-binding</keyword>